<dbReference type="STRING" id="745531.A0A0C3NS93"/>
<evidence type="ECO:0000256" key="3">
    <source>
        <dbReference type="ARBA" id="ARBA00005037"/>
    </source>
</evidence>
<dbReference type="InterPro" id="IPR000659">
    <property type="entry name" value="Pyridox_Oxase"/>
</dbReference>
<dbReference type="AlphaFoldDB" id="A0A0C3NS93"/>
<dbReference type="OrthoDB" id="303614at2759"/>
<comment type="pathway">
    <text evidence="2">Cofactor metabolism; pyridoxal 5'-phosphate salvage; pyridoxal 5'-phosphate from pyridoxamine 5'-phosphate: step 1/1.</text>
</comment>
<evidence type="ECO:0000259" key="9">
    <source>
        <dbReference type="Pfam" id="PF10590"/>
    </source>
</evidence>
<dbReference type="InterPro" id="IPR019576">
    <property type="entry name" value="Pyridoxamine_oxidase_dimer_C"/>
</dbReference>
<dbReference type="InterPro" id="IPR011576">
    <property type="entry name" value="Pyridox_Oxase_N"/>
</dbReference>
<keyword evidence="6" id="KW-0288">FMN</keyword>
<dbReference type="EC" id="1.4.3.5" evidence="4"/>
<sequence length="231" mass="26169">MDLVIPSPDKLKVVSRRQYDPPDSLSPAAVARDPFEQFRTWLTEVQDAVLEPEAMSLSTASAAGVPSSRFVLFKQLDRRGFVFYTNYTSRKSRELAANPHAALAFYWKEVSRQVRVVGRVERLAAAESDEYFRSRPVGSRLGAWASEQSSVVGEGEVRARLEQVKARFGVADDTQDADIPLPEFWGGWRVVPDEIEFWSGKPSRLHDRVRYLRVEGSSDDAPQWRIDRLAP</sequence>
<keyword evidence="5" id="KW-0285">Flavoprotein</keyword>
<dbReference type="EMBL" id="KN840485">
    <property type="protein sequence ID" value="KIP08094.1"/>
    <property type="molecule type" value="Genomic_DNA"/>
</dbReference>
<keyword evidence="11" id="KW-1185">Reference proteome</keyword>
<evidence type="ECO:0000256" key="7">
    <source>
        <dbReference type="ARBA" id="ARBA00023002"/>
    </source>
</evidence>
<evidence type="ECO:0000256" key="1">
    <source>
        <dbReference type="ARBA" id="ARBA00001917"/>
    </source>
</evidence>
<comment type="pathway">
    <text evidence="3">Cofactor metabolism; pyridoxal 5'-phosphate salvage; pyridoxal 5'-phosphate from pyridoxine 5'-phosphate: step 1/1.</text>
</comment>
<dbReference type="GO" id="GO:0010181">
    <property type="term" value="F:FMN binding"/>
    <property type="evidence" value="ECO:0007669"/>
    <property type="project" value="InterPro"/>
</dbReference>
<dbReference type="Pfam" id="PF10590">
    <property type="entry name" value="PNP_phzG_C"/>
    <property type="match status" value="1"/>
</dbReference>
<name>A0A0C3NS93_PHLG1</name>
<feature type="domain" description="Pyridoxine 5'-phosphate oxidase dimerisation C-terminal" evidence="9">
    <location>
        <begin position="185"/>
        <end position="231"/>
    </location>
</feature>
<dbReference type="UniPathway" id="UPA01068">
    <property type="reaction ID" value="UER00304"/>
</dbReference>
<feature type="domain" description="Pyridoxamine 5'-phosphate oxidase N-terminal" evidence="8">
    <location>
        <begin position="44"/>
        <end position="153"/>
    </location>
</feature>
<dbReference type="PIRSF" id="PIRSF000190">
    <property type="entry name" value="Pyd_amn-ph_oxd"/>
    <property type="match status" value="1"/>
</dbReference>
<dbReference type="NCBIfam" id="NF004231">
    <property type="entry name" value="PRK05679.1"/>
    <property type="match status" value="1"/>
</dbReference>
<proteinExistence type="inferred from homology"/>
<dbReference type="SUPFAM" id="SSF50475">
    <property type="entry name" value="FMN-binding split barrel"/>
    <property type="match status" value="1"/>
</dbReference>
<evidence type="ECO:0000313" key="10">
    <source>
        <dbReference type="EMBL" id="KIP08094.1"/>
    </source>
</evidence>
<dbReference type="HOGENOM" id="CLU_032263_2_0_1"/>
<dbReference type="Gene3D" id="2.30.110.10">
    <property type="entry name" value="Electron Transport, Fmn-binding Protein, Chain A"/>
    <property type="match status" value="1"/>
</dbReference>
<protein>
    <recommendedName>
        <fullName evidence="4">pyridoxal 5'-phosphate synthase</fullName>
        <ecNumber evidence="4">1.4.3.5</ecNumber>
    </recommendedName>
</protein>
<evidence type="ECO:0000256" key="5">
    <source>
        <dbReference type="ARBA" id="ARBA00022630"/>
    </source>
</evidence>
<dbReference type="Proteomes" id="UP000053257">
    <property type="component" value="Unassembled WGS sequence"/>
</dbReference>
<organism evidence="10 11">
    <name type="scientific">Phlebiopsis gigantea (strain 11061_1 CR5-6)</name>
    <name type="common">White-rot fungus</name>
    <name type="synonym">Peniophora gigantea</name>
    <dbReference type="NCBI Taxonomy" id="745531"/>
    <lineage>
        <taxon>Eukaryota</taxon>
        <taxon>Fungi</taxon>
        <taxon>Dikarya</taxon>
        <taxon>Basidiomycota</taxon>
        <taxon>Agaricomycotina</taxon>
        <taxon>Agaricomycetes</taxon>
        <taxon>Polyporales</taxon>
        <taxon>Phanerochaetaceae</taxon>
        <taxon>Phlebiopsis</taxon>
    </lineage>
</organism>
<accession>A0A0C3NS93</accession>
<dbReference type="NCBIfam" id="TIGR00558">
    <property type="entry name" value="pdxH"/>
    <property type="match status" value="1"/>
</dbReference>
<dbReference type="Pfam" id="PF01243">
    <property type="entry name" value="PNPOx_N"/>
    <property type="match status" value="1"/>
</dbReference>
<evidence type="ECO:0000256" key="4">
    <source>
        <dbReference type="ARBA" id="ARBA00012801"/>
    </source>
</evidence>
<evidence type="ECO:0000256" key="2">
    <source>
        <dbReference type="ARBA" id="ARBA00004738"/>
    </source>
</evidence>
<dbReference type="InterPro" id="IPR012349">
    <property type="entry name" value="Split_barrel_FMN-bd"/>
</dbReference>
<keyword evidence="7" id="KW-0560">Oxidoreductase</keyword>
<dbReference type="GO" id="GO:0004733">
    <property type="term" value="F:pyridoxamine phosphate oxidase activity"/>
    <property type="evidence" value="ECO:0007669"/>
    <property type="project" value="UniProtKB-EC"/>
</dbReference>
<evidence type="ECO:0000313" key="11">
    <source>
        <dbReference type="Proteomes" id="UP000053257"/>
    </source>
</evidence>
<comment type="cofactor">
    <cofactor evidence="1">
        <name>FMN</name>
        <dbReference type="ChEBI" id="CHEBI:58210"/>
    </cofactor>
</comment>
<evidence type="ECO:0000259" key="8">
    <source>
        <dbReference type="Pfam" id="PF01243"/>
    </source>
</evidence>
<gene>
    <name evidence="10" type="ORF">PHLGIDRAFT_23724</name>
</gene>
<dbReference type="PANTHER" id="PTHR10851">
    <property type="entry name" value="PYRIDOXINE-5-PHOSPHATE OXIDASE"/>
    <property type="match status" value="1"/>
</dbReference>
<dbReference type="PANTHER" id="PTHR10851:SF0">
    <property type="entry name" value="PYRIDOXINE-5'-PHOSPHATE OXIDASE"/>
    <property type="match status" value="1"/>
</dbReference>
<dbReference type="HAMAP" id="MF_01629">
    <property type="entry name" value="PdxH"/>
    <property type="match status" value="1"/>
</dbReference>
<evidence type="ECO:0000256" key="6">
    <source>
        <dbReference type="ARBA" id="ARBA00022643"/>
    </source>
</evidence>
<dbReference type="GO" id="GO:0008615">
    <property type="term" value="P:pyridoxine biosynthetic process"/>
    <property type="evidence" value="ECO:0007669"/>
    <property type="project" value="InterPro"/>
</dbReference>
<reference evidence="10 11" key="1">
    <citation type="journal article" date="2014" name="PLoS Genet.">
        <title>Analysis of the Phlebiopsis gigantea genome, transcriptome and secretome provides insight into its pioneer colonization strategies of wood.</title>
        <authorList>
            <person name="Hori C."/>
            <person name="Ishida T."/>
            <person name="Igarashi K."/>
            <person name="Samejima M."/>
            <person name="Suzuki H."/>
            <person name="Master E."/>
            <person name="Ferreira P."/>
            <person name="Ruiz-Duenas F.J."/>
            <person name="Held B."/>
            <person name="Canessa P."/>
            <person name="Larrondo L.F."/>
            <person name="Schmoll M."/>
            <person name="Druzhinina I.S."/>
            <person name="Kubicek C.P."/>
            <person name="Gaskell J.A."/>
            <person name="Kersten P."/>
            <person name="St John F."/>
            <person name="Glasner J."/>
            <person name="Sabat G."/>
            <person name="Splinter BonDurant S."/>
            <person name="Syed K."/>
            <person name="Yadav J."/>
            <person name="Mgbeahuruike A.C."/>
            <person name="Kovalchuk A."/>
            <person name="Asiegbu F.O."/>
            <person name="Lackner G."/>
            <person name="Hoffmeister D."/>
            <person name="Rencoret J."/>
            <person name="Gutierrez A."/>
            <person name="Sun H."/>
            <person name="Lindquist E."/>
            <person name="Barry K."/>
            <person name="Riley R."/>
            <person name="Grigoriev I.V."/>
            <person name="Henrissat B."/>
            <person name="Kues U."/>
            <person name="Berka R.M."/>
            <person name="Martinez A.T."/>
            <person name="Covert S.F."/>
            <person name="Blanchette R.A."/>
            <person name="Cullen D."/>
        </authorList>
    </citation>
    <scope>NUCLEOTIDE SEQUENCE [LARGE SCALE GENOMIC DNA]</scope>
    <source>
        <strain evidence="10 11">11061_1 CR5-6</strain>
    </source>
</reference>